<dbReference type="EMBL" id="KQ417318">
    <property type="protein sequence ID" value="KOF92502.1"/>
    <property type="molecule type" value="Genomic_DNA"/>
</dbReference>
<proteinExistence type="predicted"/>
<reference evidence="1" key="1">
    <citation type="submission" date="2015-07" db="EMBL/GenBank/DDBJ databases">
        <title>MeaNS - Measles Nucleotide Surveillance Program.</title>
        <authorList>
            <person name="Tran T."/>
            <person name="Druce J."/>
        </authorList>
    </citation>
    <scope>NUCLEOTIDE SEQUENCE</scope>
    <source>
        <strain evidence="1">UCB-OBI-ISO-001</strain>
        <tissue evidence="1">Gonad</tissue>
    </source>
</reference>
<accession>A0A0L8HTH3</accession>
<protein>
    <submittedName>
        <fullName evidence="1">Uncharacterized protein</fullName>
    </submittedName>
</protein>
<name>A0A0L8HTH3_OCTBM</name>
<sequence>MITVGKCTEVYFSFFHLLRHQSIKLFEVTAYSPFCYQFQCYFVLFTNTIQNESLLFHFHSK</sequence>
<dbReference type="AlphaFoldDB" id="A0A0L8HTH3"/>
<evidence type="ECO:0000313" key="1">
    <source>
        <dbReference type="EMBL" id="KOF92502.1"/>
    </source>
</evidence>
<gene>
    <name evidence="1" type="ORF">OCBIM_22006397mg</name>
</gene>
<organism evidence="1">
    <name type="scientific">Octopus bimaculoides</name>
    <name type="common">California two-spotted octopus</name>
    <dbReference type="NCBI Taxonomy" id="37653"/>
    <lineage>
        <taxon>Eukaryota</taxon>
        <taxon>Metazoa</taxon>
        <taxon>Spiralia</taxon>
        <taxon>Lophotrochozoa</taxon>
        <taxon>Mollusca</taxon>
        <taxon>Cephalopoda</taxon>
        <taxon>Coleoidea</taxon>
        <taxon>Octopodiformes</taxon>
        <taxon>Octopoda</taxon>
        <taxon>Incirrata</taxon>
        <taxon>Octopodidae</taxon>
        <taxon>Octopus</taxon>
    </lineage>
</organism>